<dbReference type="Proteomes" id="UP000612808">
    <property type="component" value="Unassembled WGS sequence"/>
</dbReference>
<dbReference type="SUPFAM" id="SSF53933">
    <property type="entry name" value="Microbial ribonucleases"/>
    <property type="match status" value="1"/>
</dbReference>
<feature type="signal peptide" evidence="4">
    <location>
        <begin position="1"/>
        <end position="21"/>
    </location>
</feature>
<keyword evidence="2" id="KW-0378">Hydrolase</keyword>
<keyword evidence="1" id="KW-0540">Nuclease</keyword>
<gene>
    <name evidence="5" type="ORF">Aru02nite_56530</name>
</gene>
<keyword evidence="4" id="KW-0732">Signal</keyword>
<dbReference type="AlphaFoldDB" id="A0A8J3NCX3"/>
<keyword evidence="6" id="KW-1185">Reference proteome</keyword>
<organism evidence="5 6">
    <name type="scientific">Actinocatenispora rupis</name>
    <dbReference type="NCBI Taxonomy" id="519421"/>
    <lineage>
        <taxon>Bacteria</taxon>
        <taxon>Bacillati</taxon>
        <taxon>Actinomycetota</taxon>
        <taxon>Actinomycetes</taxon>
        <taxon>Micromonosporales</taxon>
        <taxon>Micromonosporaceae</taxon>
        <taxon>Actinocatenispora</taxon>
    </lineage>
</organism>
<dbReference type="EMBL" id="BOMB01000033">
    <property type="protein sequence ID" value="GID14764.1"/>
    <property type="molecule type" value="Genomic_DNA"/>
</dbReference>
<feature type="chain" id="PRO_5038361077" evidence="4">
    <location>
        <begin position="22"/>
        <end position="136"/>
    </location>
</feature>
<proteinExistence type="predicted"/>
<feature type="region of interest" description="Disordered" evidence="3">
    <location>
        <begin position="26"/>
        <end position="45"/>
    </location>
</feature>
<feature type="compositionally biased region" description="Low complexity" evidence="3">
    <location>
        <begin position="34"/>
        <end position="45"/>
    </location>
</feature>
<dbReference type="PROSITE" id="PS51257">
    <property type="entry name" value="PROKAR_LIPOPROTEIN"/>
    <property type="match status" value="1"/>
</dbReference>
<dbReference type="GO" id="GO:0003723">
    <property type="term" value="F:RNA binding"/>
    <property type="evidence" value="ECO:0007669"/>
    <property type="project" value="InterPro"/>
</dbReference>
<accession>A0A8J3NCX3</accession>
<evidence type="ECO:0000256" key="1">
    <source>
        <dbReference type="ARBA" id="ARBA00022722"/>
    </source>
</evidence>
<reference evidence="5" key="1">
    <citation type="submission" date="2021-01" db="EMBL/GenBank/DDBJ databases">
        <title>Whole genome shotgun sequence of Actinocatenispora rupis NBRC 107355.</title>
        <authorList>
            <person name="Komaki H."/>
            <person name="Tamura T."/>
        </authorList>
    </citation>
    <scope>NUCLEOTIDE SEQUENCE</scope>
    <source>
        <strain evidence="5">NBRC 107355</strain>
    </source>
</reference>
<evidence type="ECO:0000313" key="6">
    <source>
        <dbReference type="Proteomes" id="UP000612808"/>
    </source>
</evidence>
<sequence length="136" mass="14319">MAFVRLRGVIAALALALVVTGCGGPATTPPAPSGPATASATPASTLPTVRTAELPAQARRTLALIDAGGPFPYRQDGVVFGNREHVLPGRPTGYYHEYTVPTPGASTRGARRLVTGQRGDVYYTADHYATFRQVLR</sequence>
<evidence type="ECO:0000256" key="3">
    <source>
        <dbReference type="SAM" id="MobiDB-lite"/>
    </source>
</evidence>
<protein>
    <submittedName>
        <fullName evidence="5">Uncharacterized protein</fullName>
    </submittedName>
</protein>
<name>A0A8J3NCX3_9ACTN</name>
<dbReference type="InterPro" id="IPR016191">
    <property type="entry name" value="Ribonuclease/ribotoxin"/>
</dbReference>
<evidence type="ECO:0000256" key="2">
    <source>
        <dbReference type="ARBA" id="ARBA00022801"/>
    </source>
</evidence>
<dbReference type="GO" id="GO:0004521">
    <property type="term" value="F:RNA endonuclease activity"/>
    <property type="evidence" value="ECO:0007669"/>
    <property type="project" value="InterPro"/>
</dbReference>
<dbReference type="Gene3D" id="3.10.450.30">
    <property type="entry name" value="Microbial ribonucleases"/>
    <property type="match status" value="1"/>
</dbReference>
<dbReference type="InterPro" id="IPR000026">
    <property type="entry name" value="N1-like"/>
</dbReference>
<dbReference type="RefSeq" id="WP_203662686.1">
    <property type="nucleotide sequence ID" value="NZ_BAAAZM010000012.1"/>
</dbReference>
<comment type="caution">
    <text evidence="5">The sequence shown here is derived from an EMBL/GenBank/DDBJ whole genome shotgun (WGS) entry which is preliminary data.</text>
</comment>
<evidence type="ECO:0000313" key="5">
    <source>
        <dbReference type="EMBL" id="GID14764.1"/>
    </source>
</evidence>
<dbReference type="Pfam" id="PF00545">
    <property type="entry name" value="Ribonuclease"/>
    <property type="match status" value="1"/>
</dbReference>
<evidence type="ECO:0000256" key="4">
    <source>
        <dbReference type="SAM" id="SignalP"/>
    </source>
</evidence>
<dbReference type="GO" id="GO:0016787">
    <property type="term" value="F:hydrolase activity"/>
    <property type="evidence" value="ECO:0007669"/>
    <property type="project" value="UniProtKB-KW"/>
</dbReference>